<accession>A0A2M8L7H8</accession>
<dbReference type="PANTHER" id="PTHR43464">
    <property type="entry name" value="METHYLTRANSFERASE"/>
    <property type="match status" value="1"/>
</dbReference>
<proteinExistence type="predicted"/>
<evidence type="ECO:0000256" key="1">
    <source>
        <dbReference type="ARBA" id="ARBA00022603"/>
    </source>
</evidence>
<reference evidence="6" key="1">
    <citation type="submission" date="2017-09" db="EMBL/GenBank/DDBJ databases">
        <title>Depth-based differentiation of microbial function through sediment-hosted aquifers and enrichment of novel symbionts in the deep terrestrial subsurface.</title>
        <authorList>
            <person name="Probst A.J."/>
            <person name="Ladd B."/>
            <person name="Jarett J.K."/>
            <person name="Geller-Mcgrath D.E."/>
            <person name="Sieber C.M.K."/>
            <person name="Emerson J.B."/>
            <person name="Anantharaman K."/>
            <person name="Thomas B.C."/>
            <person name="Malmstrom R."/>
            <person name="Stieglmeier M."/>
            <person name="Klingl A."/>
            <person name="Woyke T."/>
            <person name="Ryan C.M."/>
            <person name="Banfield J.F."/>
        </authorList>
    </citation>
    <scope>NUCLEOTIDE SEQUENCE [LARGE SCALE GENOMIC DNA]</scope>
</reference>
<evidence type="ECO:0000259" key="4">
    <source>
        <dbReference type="Pfam" id="PF08241"/>
    </source>
</evidence>
<dbReference type="Proteomes" id="UP000231579">
    <property type="component" value="Unassembled WGS sequence"/>
</dbReference>
<dbReference type="Pfam" id="PF08241">
    <property type="entry name" value="Methyltransf_11"/>
    <property type="match status" value="1"/>
</dbReference>
<dbReference type="AlphaFoldDB" id="A0A2M8L7H8"/>
<keyword evidence="1" id="KW-0489">Methyltransferase</keyword>
<gene>
    <name evidence="5" type="ORF">COU97_01175</name>
</gene>
<dbReference type="PANTHER" id="PTHR43464:SF19">
    <property type="entry name" value="UBIQUINONE BIOSYNTHESIS O-METHYLTRANSFERASE, MITOCHONDRIAL"/>
    <property type="match status" value="1"/>
</dbReference>
<evidence type="ECO:0000313" key="6">
    <source>
        <dbReference type="Proteomes" id="UP000231579"/>
    </source>
</evidence>
<dbReference type="SUPFAM" id="SSF53335">
    <property type="entry name" value="S-adenosyl-L-methionine-dependent methyltransferases"/>
    <property type="match status" value="1"/>
</dbReference>
<feature type="domain" description="Methyltransferase type 11" evidence="4">
    <location>
        <begin position="50"/>
        <end position="147"/>
    </location>
</feature>
<dbReference type="CDD" id="cd02440">
    <property type="entry name" value="AdoMet_MTases"/>
    <property type="match status" value="1"/>
</dbReference>
<dbReference type="Gene3D" id="3.40.50.150">
    <property type="entry name" value="Vaccinia Virus protein VP39"/>
    <property type="match status" value="1"/>
</dbReference>
<dbReference type="EMBL" id="PFEM01000017">
    <property type="protein sequence ID" value="PJE70157.1"/>
    <property type="molecule type" value="Genomic_DNA"/>
</dbReference>
<name>A0A2M8L7H8_9BACT</name>
<dbReference type="GO" id="GO:0008757">
    <property type="term" value="F:S-adenosylmethionine-dependent methyltransferase activity"/>
    <property type="evidence" value="ECO:0007669"/>
    <property type="project" value="InterPro"/>
</dbReference>
<organism evidence="5 6">
    <name type="scientific">Candidatus Shapirobacteria bacterium CG10_big_fil_rev_8_21_14_0_10_48_15</name>
    <dbReference type="NCBI Taxonomy" id="1974484"/>
    <lineage>
        <taxon>Bacteria</taxon>
        <taxon>Candidatus Shapironibacteriota</taxon>
    </lineage>
</organism>
<sequence length="259" mass="29315">MAGQIIVEEKRHAGLIAKKVQGSLLDLQDFLKIYKQMGIKPVKGRPVNLLEVGCGRGIHSVNFAQMGFTVTGIDLSRSAIKQAKARAVADQVKINFIVRDATRTGLAGASFDLIVAIDFLHHFYYSSLQRPLDEIKRLLKKNGTLILFEPNNLHPYTFLSFCLPHFLQQNHFLSKIKYFGQVVTVNERALNPFNLLKSLQPDFQLVALKFVPYTNFLASRSPLGWPMLKCLRQAADRVGAVFPPPYRHDHFLMRLKKIG</sequence>
<keyword evidence="3" id="KW-0949">S-adenosyl-L-methionine</keyword>
<comment type="caution">
    <text evidence="5">The sequence shown here is derived from an EMBL/GenBank/DDBJ whole genome shotgun (WGS) entry which is preliminary data.</text>
</comment>
<evidence type="ECO:0000256" key="2">
    <source>
        <dbReference type="ARBA" id="ARBA00022679"/>
    </source>
</evidence>
<evidence type="ECO:0000313" key="5">
    <source>
        <dbReference type="EMBL" id="PJE70157.1"/>
    </source>
</evidence>
<evidence type="ECO:0000256" key="3">
    <source>
        <dbReference type="ARBA" id="ARBA00022691"/>
    </source>
</evidence>
<dbReference type="GO" id="GO:0032259">
    <property type="term" value="P:methylation"/>
    <property type="evidence" value="ECO:0007669"/>
    <property type="project" value="UniProtKB-KW"/>
</dbReference>
<dbReference type="InterPro" id="IPR013216">
    <property type="entry name" value="Methyltransf_11"/>
</dbReference>
<protein>
    <recommendedName>
        <fullName evidence="4">Methyltransferase type 11 domain-containing protein</fullName>
    </recommendedName>
</protein>
<keyword evidence="2" id="KW-0808">Transferase</keyword>
<dbReference type="InterPro" id="IPR029063">
    <property type="entry name" value="SAM-dependent_MTases_sf"/>
</dbReference>